<dbReference type="Pfam" id="PF05050">
    <property type="entry name" value="Methyltransf_21"/>
    <property type="match status" value="1"/>
</dbReference>
<dbReference type="GO" id="GO:0032259">
    <property type="term" value="P:methylation"/>
    <property type="evidence" value="ECO:0007669"/>
    <property type="project" value="UniProtKB-KW"/>
</dbReference>
<name>A0ABU5TJD1_9CYAN</name>
<evidence type="ECO:0000259" key="1">
    <source>
        <dbReference type="Pfam" id="PF05050"/>
    </source>
</evidence>
<dbReference type="Gene3D" id="3.40.50.150">
    <property type="entry name" value="Vaccinia Virus protein VP39"/>
    <property type="match status" value="1"/>
</dbReference>
<dbReference type="InterPro" id="IPR029063">
    <property type="entry name" value="SAM-dependent_MTases_sf"/>
</dbReference>
<reference evidence="2 3" key="1">
    <citation type="submission" date="2023-12" db="EMBL/GenBank/DDBJ databases">
        <title>Baltic Sea Cyanobacteria.</title>
        <authorList>
            <person name="Delbaje E."/>
            <person name="Fewer D.P."/>
            <person name="Shishido T.K."/>
        </authorList>
    </citation>
    <scope>NUCLEOTIDE SEQUENCE [LARGE SCALE GENOMIC DNA]</scope>
    <source>
        <strain evidence="2 3">UHCC 0370</strain>
    </source>
</reference>
<comment type="caution">
    <text evidence="2">The sequence shown here is derived from an EMBL/GenBank/DDBJ whole genome shotgun (WGS) entry which is preliminary data.</text>
</comment>
<dbReference type="RefSeq" id="WP_323261932.1">
    <property type="nucleotide sequence ID" value="NZ_JAYGIE010000074.1"/>
</dbReference>
<protein>
    <submittedName>
        <fullName evidence="2">FkbM family methyltransferase</fullName>
    </submittedName>
</protein>
<dbReference type="PANTHER" id="PTHR36973:SF4">
    <property type="entry name" value="NODULATION PROTEIN"/>
    <property type="match status" value="1"/>
</dbReference>
<dbReference type="PANTHER" id="PTHR36973">
    <property type="entry name" value="SLL1456 PROTEIN-RELATED"/>
    <property type="match status" value="1"/>
</dbReference>
<gene>
    <name evidence="2" type="ORF">VB774_12475</name>
</gene>
<dbReference type="InterPro" id="IPR006342">
    <property type="entry name" value="FkbM_mtfrase"/>
</dbReference>
<keyword evidence="3" id="KW-1185">Reference proteome</keyword>
<dbReference type="NCBIfam" id="TIGR01444">
    <property type="entry name" value="fkbM_fam"/>
    <property type="match status" value="1"/>
</dbReference>
<dbReference type="Proteomes" id="UP001301388">
    <property type="component" value="Unassembled WGS sequence"/>
</dbReference>
<evidence type="ECO:0000313" key="3">
    <source>
        <dbReference type="Proteomes" id="UP001301388"/>
    </source>
</evidence>
<dbReference type="InterPro" id="IPR053188">
    <property type="entry name" value="FkbM_Methyltransferase"/>
</dbReference>
<accession>A0ABU5TJD1</accession>
<keyword evidence="2" id="KW-0808">Transferase</keyword>
<keyword evidence="2" id="KW-0489">Methyltransferase</keyword>
<organism evidence="2 3">
    <name type="scientific">Pseudanabaena galeata UHCC 0370</name>
    <dbReference type="NCBI Taxonomy" id="3110310"/>
    <lineage>
        <taxon>Bacteria</taxon>
        <taxon>Bacillati</taxon>
        <taxon>Cyanobacteriota</taxon>
        <taxon>Cyanophyceae</taxon>
        <taxon>Pseudanabaenales</taxon>
        <taxon>Pseudanabaenaceae</taxon>
        <taxon>Pseudanabaena</taxon>
    </lineage>
</organism>
<dbReference type="EMBL" id="JAYGIE010000074">
    <property type="protein sequence ID" value="MEA5478435.1"/>
    <property type="molecule type" value="Genomic_DNA"/>
</dbReference>
<proteinExistence type="predicted"/>
<sequence length="327" mass="37071">MPLLMPILKKNSLLERIHVTVCIVGSRKIDQNDDYSTRGWELFSPNMSIYGFDADADACDVANADLEKRQIEWTEKHFPIALGKAAEERTLYVTKASMCSSLYPPNESYLARIAGLTEAVSLDFSFEIDTITLDQFCQEEYINEIDYLQIDVQGADLDVLRGATNILHRSVLGIQIEVEFSHLYIGQPLFADVDSFLRKSDFTLFDVIPSYRPRVRSPICSEARGGQLLWGEAFYLRDLISEDISEQYKSPDNLLKLACIADILNFPDYSLEILEYLTLQYGTNPNYNCADSIIECLTNFPDLVERGLSSLPIVQSVKQFATKDFGF</sequence>
<dbReference type="SUPFAM" id="SSF53335">
    <property type="entry name" value="S-adenosyl-L-methionine-dependent methyltransferases"/>
    <property type="match status" value="1"/>
</dbReference>
<feature type="domain" description="Methyltransferase FkbM" evidence="1">
    <location>
        <begin position="79"/>
        <end position="202"/>
    </location>
</feature>
<evidence type="ECO:0000313" key="2">
    <source>
        <dbReference type="EMBL" id="MEA5478435.1"/>
    </source>
</evidence>
<dbReference type="GO" id="GO:0008168">
    <property type="term" value="F:methyltransferase activity"/>
    <property type="evidence" value="ECO:0007669"/>
    <property type="project" value="UniProtKB-KW"/>
</dbReference>